<reference evidence="1 2" key="1">
    <citation type="journal article" date="2023" name="Sci. Data">
        <title>Genome assembly of the Korean intertidal mud-creeper Batillaria attramentaria.</title>
        <authorList>
            <person name="Patra A.K."/>
            <person name="Ho P.T."/>
            <person name="Jun S."/>
            <person name="Lee S.J."/>
            <person name="Kim Y."/>
            <person name="Won Y.J."/>
        </authorList>
    </citation>
    <scope>NUCLEOTIDE SEQUENCE [LARGE SCALE GENOMIC DNA]</scope>
    <source>
        <strain evidence="1">Wonlab-2016</strain>
    </source>
</reference>
<dbReference type="AlphaFoldDB" id="A0ABD0LTQ3"/>
<sequence>MVEFYGGNINQPDPGPMDSRHFTDLSMQAEQTGHHRVRLAVGTPRGPESARECDEGDCDARAVRCRFAGRPAHCRKGSLQALCQLVISHLPGVRWRRREREKKLPVLSDKMKNYVLFNELFPGDCRRFKVFLLSGVMAILWSK</sequence>
<accession>A0ABD0LTQ3</accession>
<gene>
    <name evidence="1" type="ORF">BaRGS_00006456</name>
</gene>
<comment type="caution">
    <text evidence="1">The sequence shown here is derived from an EMBL/GenBank/DDBJ whole genome shotgun (WGS) entry which is preliminary data.</text>
</comment>
<keyword evidence="2" id="KW-1185">Reference proteome</keyword>
<organism evidence="1 2">
    <name type="scientific">Batillaria attramentaria</name>
    <dbReference type="NCBI Taxonomy" id="370345"/>
    <lineage>
        <taxon>Eukaryota</taxon>
        <taxon>Metazoa</taxon>
        <taxon>Spiralia</taxon>
        <taxon>Lophotrochozoa</taxon>
        <taxon>Mollusca</taxon>
        <taxon>Gastropoda</taxon>
        <taxon>Caenogastropoda</taxon>
        <taxon>Sorbeoconcha</taxon>
        <taxon>Cerithioidea</taxon>
        <taxon>Batillariidae</taxon>
        <taxon>Batillaria</taxon>
    </lineage>
</organism>
<proteinExistence type="predicted"/>
<evidence type="ECO:0000313" key="1">
    <source>
        <dbReference type="EMBL" id="KAK7502503.1"/>
    </source>
</evidence>
<name>A0ABD0LTQ3_9CAEN</name>
<dbReference type="Proteomes" id="UP001519460">
    <property type="component" value="Unassembled WGS sequence"/>
</dbReference>
<dbReference type="EMBL" id="JACVVK020000026">
    <property type="protein sequence ID" value="KAK7502503.1"/>
    <property type="molecule type" value="Genomic_DNA"/>
</dbReference>
<feature type="non-terminal residue" evidence="1">
    <location>
        <position position="143"/>
    </location>
</feature>
<evidence type="ECO:0000313" key="2">
    <source>
        <dbReference type="Proteomes" id="UP001519460"/>
    </source>
</evidence>
<protein>
    <submittedName>
        <fullName evidence="1">Uncharacterized protein</fullName>
    </submittedName>
</protein>